<evidence type="ECO:0000256" key="1">
    <source>
        <dbReference type="SAM" id="MobiDB-lite"/>
    </source>
</evidence>
<comment type="caution">
    <text evidence="2">The sequence shown here is derived from an EMBL/GenBank/DDBJ whole genome shotgun (WGS) entry which is preliminary data.</text>
</comment>
<sequence>MSVGKADWEQLEFTRSSDKKRNQFHRFQLILFKFSFVWSETVGGRSRDCRRKEPTLSAEGAETVGGRNRDCRRKEPRLSAEGAETVGGRNRDCRRMEPRLSAEGTETYTEQHKITM</sequence>
<evidence type="ECO:0000313" key="3">
    <source>
        <dbReference type="Proteomes" id="UP000735302"/>
    </source>
</evidence>
<reference evidence="2 3" key="1">
    <citation type="journal article" date="2021" name="Elife">
        <title>Chloroplast acquisition without the gene transfer in kleptoplastic sea slugs, Plakobranchus ocellatus.</title>
        <authorList>
            <person name="Maeda T."/>
            <person name="Takahashi S."/>
            <person name="Yoshida T."/>
            <person name="Shimamura S."/>
            <person name="Takaki Y."/>
            <person name="Nagai Y."/>
            <person name="Toyoda A."/>
            <person name="Suzuki Y."/>
            <person name="Arimoto A."/>
            <person name="Ishii H."/>
            <person name="Satoh N."/>
            <person name="Nishiyama T."/>
            <person name="Hasebe M."/>
            <person name="Maruyama T."/>
            <person name="Minagawa J."/>
            <person name="Obokata J."/>
            <person name="Shigenobu S."/>
        </authorList>
    </citation>
    <scope>NUCLEOTIDE SEQUENCE [LARGE SCALE GENOMIC DNA]</scope>
</reference>
<dbReference type="Proteomes" id="UP000735302">
    <property type="component" value="Unassembled WGS sequence"/>
</dbReference>
<feature type="compositionally biased region" description="Basic and acidic residues" evidence="1">
    <location>
        <begin position="89"/>
        <end position="100"/>
    </location>
</feature>
<keyword evidence="3" id="KW-1185">Reference proteome</keyword>
<name>A0AAV4A7N8_9GAST</name>
<gene>
    <name evidence="2" type="ORF">PoB_003018400</name>
</gene>
<dbReference type="EMBL" id="BLXT01003727">
    <property type="protein sequence ID" value="GFO03679.1"/>
    <property type="molecule type" value="Genomic_DNA"/>
</dbReference>
<proteinExistence type="predicted"/>
<feature type="compositionally biased region" description="Basic and acidic residues" evidence="1">
    <location>
        <begin position="67"/>
        <end position="78"/>
    </location>
</feature>
<evidence type="ECO:0000313" key="2">
    <source>
        <dbReference type="EMBL" id="GFO03679.1"/>
    </source>
</evidence>
<protein>
    <submittedName>
        <fullName evidence="2">Uncharacterized protein</fullName>
    </submittedName>
</protein>
<organism evidence="2 3">
    <name type="scientific">Plakobranchus ocellatus</name>
    <dbReference type="NCBI Taxonomy" id="259542"/>
    <lineage>
        <taxon>Eukaryota</taxon>
        <taxon>Metazoa</taxon>
        <taxon>Spiralia</taxon>
        <taxon>Lophotrochozoa</taxon>
        <taxon>Mollusca</taxon>
        <taxon>Gastropoda</taxon>
        <taxon>Heterobranchia</taxon>
        <taxon>Euthyneura</taxon>
        <taxon>Panpulmonata</taxon>
        <taxon>Sacoglossa</taxon>
        <taxon>Placobranchoidea</taxon>
        <taxon>Plakobranchidae</taxon>
        <taxon>Plakobranchus</taxon>
    </lineage>
</organism>
<dbReference type="AlphaFoldDB" id="A0AAV4A7N8"/>
<feature type="region of interest" description="Disordered" evidence="1">
    <location>
        <begin position="47"/>
        <end position="116"/>
    </location>
</feature>
<accession>A0AAV4A7N8</accession>